<dbReference type="AlphaFoldDB" id="A0A9D4ADT2"/>
<protein>
    <submittedName>
        <fullName evidence="1">Uncharacterized protein</fullName>
    </submittedName>
</protein>
<evidence type="ECO:0000313" key="1">
    <source>
        <dbReference type="EMBL" id="KAH1107896.1"/>
    </source>
</evidence>
<sequence length="99" mass="11452">MKYEVMPEWNRKLKFQPQGFVMFYARNTYMGMPSSYTSGQSASDFGCNDRYIRSDDVLPTTCIDEGTFDLRHVTRVEIGEGTEFDSDPIWECEVDGLKI</sequence>
<evidence type="ECO:0000313" key="2">
    <source>
        <dbReference type="Proteomes" id="UP000828251"/>
    </source>
</evidence>
<gene>
    <name evidence="1" type="ORF">J1N35_011664</name>
</gene>
<name>A0A9D4ADT2_9ROSI</name>
<comment type="caution">
    <text evidence="1">The sequence shown here is derived from an EMBL/GenBank/DDBJ whole genome shotgun (WGS) entry which is preliminary data.</text>
</comment>
<accession>A0A9D4ADT2</accession>
<reference evidence="1 2" key="1">
    <citation type="journal article" date="2021" name="Plant Biotechnol. J.">
        <title>Multi-omics assisted identification of the key and species-specific regulatory components of drought-tolerant mechanisms in Gossypium stocksii.</title>
        <authorList>
            <person name="Yu D."/>
            <person name="Ke L."/>
            <person name="Zhang D."/>
            <person name="Wu Y."/>
            <person name="Sun Y."/>
            <person name="Mei J."/>
            <person name="Sun J."/>
            <person name="Sun Y."/>
        </authorList>
    </citation>
    <scope>NUCLEOTIDE SEQUENCE [LARGE SCALE GENOMIC DNA]</scope>
    <source>
        <strain evidence="2">cv. E1</strain>
        <tissue evidence="1">Leaf</tissue>
    </source>
</reference>
<proteinExistence type="predicted"/>
<dbReference type="EMBL" id="JAIQCV010000004">
    <property type="protein sequence ID" value="KAH1107896.1"/>
    <property type="molecule type" value="Genomic_DNA"/>
</dbReference>
<dbReference type="Proteomes" id="UP000828251">
    <property type="component" value="Unassembled WGS sequence"/>
</dbReference>
<keyword evidence="2" id="KW-1185">Reference proteome</keyword>
<organism evidence="1 2">
    <name type="scientific">Gossypium stocksii</name>
    <dbReference type="NCBI Taxonomy" id="47602"/>
    <lineage>
        <taxon>Eukaryota</taxon>
        <taxon>Viridiplantae</taxon>
        <taxon>Streptophyta</taxon>
        <taxon>Embryophyta</taxon>
        <taxon>Tracheophyta</taxon>
        <taxon>Spermatophyta</taxon>
        <taxon>Magnoliopsida</taxon>
        <taxon>eudicotyledons</taxon>
        <taxon>Gunneridae</taxon>
        <taxon>Pentapetalae</taxon>
        <taxon>rosids</taxon>
        <taxon>malvids</taxon>
        <taxon>Malvales</taxon>
        <taxon>Malvaceae</taxon>
        <taxon>Malvoideae</taxon>
        <taxon>Gossypium</taxon>
    </lineage>
</organism>